<dbReference type="STRING" id="1121945.GCA_000421805_03056"/>
<dbReference type="EMBL" id="NEDJ01000044">
    <property type="protein sequence ID" value="OSO97652.1"/>
    <property type="molecule type" value="Genomic_DNA"/>
</dbReference>
<proteinExistence type="predicted"/>
<evidence type="ECO:0000256" key="1">
    <source>
        <dbReference type="SAM" id="MobiDB-lite"/>
    </source>
</evidence>
<comment type="caution">
    <text evidence="2">The sequence shown here is derived from an EMBL/GenBank/DDBJ whole genome shotgun (WGS) entry which is preliminary data.</text>
</comment>
<dbReference type="Proteomes" id="UP000193587">
    <property type="component" value="Unassembled WGS sequence"/>
</dbReference>
<dbReference type="AlphaFoldDB" id="A0A1X4GKD8"/>
<gene>
    <name evidence="2" type="ORF">B9H04_12080</name>
</gene>
<dbReference type="GeneID" id="301360017"/>
<feature type="compositionally biased region" description="Acidic residues" evidence="1">
    <location>
        <begin position="74"/>
        <end position="86"/>
    </location>
</feature>
<protein>
    <submittedName>
        <fullName evidence="2">Uncharacterized protein</fullName>
    </submittedName>
</protein>
<accession>A0A1X4GKD8</accession>
<dbReference type="RefSeq" id="WP_049933109.1">
    <property type="nucleotide sequence ID" value="NZ_ATXS01000024.1"/>
</dbReference>
<reference evidence="2 3" key="1">
    <citation type="submission" date="2017-04" db="EMBL/GenBank/DDBJ databases">
        <title>MLSA of the genus Halorubrum.</title>
        <authorList>
            <person name="De La Haba R."/>
            <person name="Sanchez-Porro C."/>
            <person name="Infante-Dominguez C."/>
            <person name="Ventosa A."/>
        </authorList>
    </citation>
    <scope>NUCLEOTIDE SEQUENCE [LARGE SCALE GENOMIC DNA]</scope>
    <source>
        <strain evidence="2 3">DSM 17463</strain>
    </source>
</reference>
<sequence length="102" mass="10486">MKALLLLVAGLGGLIEAVAPRRVVALWTRALYRNAGEAEPREWVYAAAKVEGTLIAAGALVGLFRLATADGDFPVDDSTAADEPESDPAIAGGHGDDQAAAE</sequence>
<evidence type="ECO:0000313" key="2">
    <source>
        <dbReference type="EMBL" id="OSO97652.1"/>
    </source>
</evidence>
<name>A0A1X4GKD8_HALEZ</name>
<evidence type="ECO:0000313" key="3">
    <source>
        <dbReference type="Proteomes" id="UP000193587"/>
    </source>
</evidence>
<dbReference type="eggNOG" id="arCOG07770">
    <property type="taxonomic scope" value="Archaea"/>
</dbReference>
<feature type="region of interest" description="Disordered" evidence="1">
    <location>
        <begin position="74"/>
        <end position="102"/>
    </location>
</feature>
<organism evidence="2 3">
    <name type="scientific">Halorubrum ezzemoulense DSM 17463</name>
    <dbReference type="NCBI Taxonomy" id="1121945"/>
    <lineage>
        <taxon>Archaea</taxon>
        <taxon>Methanobacteriati</taxon>
        <taxon>Methanobacteriota</taxon>
        <taxon>Stenosarchaea group</taxon>
        <taxon>Halobacteria</taxon>
        <taxon>Halobacteriales</taxon>
        <taxon>Haloferacaceae</taxon>
        <taxon>Halorubrum</taxon>
    </lineage>
</organism>